<dbReference type="Proteomes" id="UP000825123">
    <property type="component" value="Chromosome"/>
</dbReference>
<reference evidence="2 3" key="1">
    <citation type="submission" date="2021-04" db="EMBL/GenBank/DDBJ databases">
        <title>Complete genome sequence of Stygiolobus sp. KN-1.</title>
        <authorList>
            <person name="Nakamura K."/>
            <person name="Sakai H."/>
            <person name="Kurosawa N."/>
        </authorList>
    </citation>
    <scope>NUCLEOTIDE SEQUENCE [LARGE SCALE GENOMIC DNA]</scope>
    <source>
        <strain evidence="2 3">KN-1</strain>
    </source>
</reference>
<dbReference type="InterPro" id="IPR011045">
    <property type="entry name" value="N2O_reductase_N"/>
</dbReference>
<gene>
    <name evidence="2" type="ORF">KN1_11430</name>
</gene>
<dbReference type="RefSeq" id="WP_221289874.1">
    <property type="nucleotide sequence ID" value="NZ_AP024597.1"/>
</dbReference>
<evidence type="ECO:0000313" key="2">
    <source>
        <dbReference type="EMBL" id="BCU69846.1"/>
    </source>
</evidence>
<sequence length="111" mass="11836">MPFLAIMWAVGILAIPPFISYHKSRLGKPFLMDYFAVSAIVTTLLGLVLASLGDKGMASVINTPTNQVVANTAGGGVKAPFGITYDSYDSYVYVANLCSGYLLLTPQLTKL</sequence>
<dbReference type="KEGG" id="csty:KN1_11430"/>
<dbReference type="EMBL" id="AP024597">
    <property type="protein sequence ID" value="BCU69846.1"/>
    <property type="molecule type" value="Genomic_DNA"/>
</dbReference>
<dbReference type="AlphaFoldDB" id="A0A8D5U6P9"/>
<dbReference type="GeneID" id="66162878"/>
<keyword evidence="1" id="KW-1133">Transmembrane helix</keyword>
<dbReference type="SUPFAM" id="SSF50974">
    <property type="entry name" value="Nitrous oxide reductase, N-terminal domain"/>
    <property type="match status" value="1"/>
</dbReference>
<keyword evidence="1" id="KW-0472">Membrane</keyword>
<keyword evidence="1" id="KW-0812">Transmembrane</keyword>
<protein>
    <submittedName>
        <fullName evidence="2">Uncharacterized protein</fullName>
    </submittedName>
</protein>
<evidence type="ECO:0000313" key="3">
    <source>
        <dbReference type="Proteomes" id="UP000825123"/>
    </source>
</evidence>
<feature type="transmembrane region" description="Helical" evidence="1">
    <location>
        <begin position="30"/>
        <end position="52"/>
    </location>
</feature>
<dbReference type="Gene3D" id="2.130.10.10">
    <property type="entry name" value="YVTN repeat-like/Quinoprotein amine dehydrogenase"/>
    <property type="match status" value="1"/>
</dbReference>
<accession>A0A8D5U6P9</accession>
<dbReference type="InterPro" id="IPR015943">
    <property type="entry name" value="WD40/YVTN_repeat-like_dom_sf"/>
</dbReference>
<organism evidence="2 3">
    <name type="scientific">Stygiolobus caldivivus</name>
    <dbReference type="NCBI Taxonomy" id="2824673"/>
    <lineage>
        <taxon>Archaea</taxon>
        <taxon>Thermoproteota</taxon>
        <taxon>Thermoprotei</taxon>
        <taxon>Sulfolobales</taxon>
        <taxon>Sulfolobaceae</taxon>
        <taxon>Stygiolobus</taxon>
    </lineage>
</organism>
<proteinExistence type="predicted"/>
<keyword evidence="3" id="KW-1185">Reference proteome</keyword>
<evidence type="ECO:0000256" key="1">
    <source>
        <dbReference type="SAM" id="Phobius"/>
    </source>
</evidence>
<name>A0A8D5U6P9_9CREN</name>